<accession>A0A9D4YWH9</accession>
<evidence type="ECO:0000256" key="2">
    <source>
        <dbReference type="SAM" id="MobiDB-lite"/>
    </source>
</evidence>
<reference evidence="3" key="1">
    <citation type="journal article" date="2019" name="Plant J.">
        <title>Chlorella vulgaris genome assembly and annotation reveals the molecular basis for metabolic acclimation to high light conditions.</title>
        <authorList>
            <person name="Cecchin M."/>
            <person name="Marcolungo L."/>
            <person name="Rossato M."/>
            <person name="Girolomoni L."/>
            <person name="Cosentino E."/>
            <person name="Cuine S."/>
            <person name="Li-Beisson Y."/>
            <person name="Delledonne M."/>
            <person name="Ballottari M."/>
        </authorList>
    </citation>
    <scope>NUCLEOTIDE SEQUENCE</scope>
    <source>
        <strain evidence="3">211/11P</strain>
    </source>
</reference>
<organism evidence="3 4">
    <name type="scientific">Chlorella vulgaris</name>
    <name type="common">Green alga</name>
    <dbReference type="NCBI Taxonomy" id="3077"/>
    <lineage>
        <taxon>Eukaryota</taxon>
        <taxon>Viridiplantae</taxon>
        <taxon>Chlorophyta</taxon>
        <taxon>core chlorophytes</taxon>
        <taxon>Trebouxiophyceae</taxon>
        <taxon>Chlorellales</taxon>
        <taxon>Chlorellaceae</taxon>
        <taxon>Chlorella clade</taxon>
        <taxon>Chlorella</taxon>
    </lineage>
</organism>
<comment type="caution">
    <text evidence="3">The sequence shown here is derived from an EMBL/GenBank/DDBJ whole genome shotgun (WGS) entry which is preliminary data.</text>
</comment>
<reference evidence="3" key="2">
    <citation type="submission" date="2020-11" db="EMBL/GenBank/DDBJ databases">
        <authorList>
            <person name="Cecchin M."/>
            <person name="Marcolungo L."/>
            <person name="Rossato M."/>
            <person name="Girolomoni L."/>
            <person name="Cosentino E."/>
            <person name="Cuine S."/>
            <person name="Li-Beisson Y."/>
            <person name="Delledonne M."/>
            <person name="Ballottari M."/>
        </authorList>
    </citation>
    <scope>NUCLEOTIDE SEQUENCE</scope>
    <source>
        <strain evidence="3">211/11P</strain>
        <tissue evidence="3">Whole cell</tissue>
    </source>
</reference>
<keyword evidence="4" id="KW-1185">Reference proteome</keyword>
<proteinExistence type="predicted"/>
<evidence type="ECO:0000256" key="1">
    <source>
        <dbReference type="SAM" id="Coils"/>
    </source>
</evidence>
<dbReference type="Proteomes" id="UP001055712">
    <property type="component" value="Unassembled WGS sequence"/>
</dbReference>
<dbReference type="AlphaFoldDB" id="A0A9D4YWH9"/>
<evidence type="ECO:0000313" key="4">
    <source>
        <dbReference type="Proteomes" id="UP001055712"/>
    </source>
</evidence>
<sequence>MPSTSQVGGVCHLKAMENWPGHSTCAPPFFAGLGPTGKQHFIILDDERGIVRAHALSAQQARHLSQYDSSPAVNVAINADDRDFQFSWVSSQGRPLFAAAAPATDAADVDTASDETVRFRAHVAAELGAGMGRMMTLGHGGQVDIEPLIKRIHVLAASGMDRVWQLRVDGVNSGGKVDPRHLFVRTASEVTFRSLLMRIIKYAAVSKKLLSAAAAVMAVPASVPLATSNGVRPSEPLQIASKAAEVMDLASEYEQEQYGPRPALVVQPAATEALMHPELDPAVTISPLQLAALTQAYAHALASQEHATAIAALEEQLLTARQERDAAKVNSAAFQQRLAAQQQDLDAAEVHIAALQQQLAALRHAAELEQHAELEMQSAEMALGRTGEQQRFKQHKADREAAHRESAALTQRMTARALRREQGFLTSERLHRVAAQYPARQAPGVVRVIDSLMADLLRRGTALGNKCSELSAAQDELAALRRQSMQATPAALEPDPFSTPARLMGQGGAGGIAHKDHSLGPPKDQQGKRKRDHA</sequence>
<gene>
    <name evidence="3" type="ORF">D9Q98_004838</name>
</gene>
<protein>
    <submittedName>
        <fullName evidence="3">Uncharacterized protein</fullName>
    </submittedName>
</protein>
<feature type="coiled-coil region" evidence="1">
    <location>
        <begin position="303"/>
        <end position="372"/>
    </location>
</feature>
<feature type="region of interest" description="Disordered" evidence="2">
    <location>
        <begin position="485"/>
        <end position="534"/>
    </location>
</feature>
<name>A0A9D4YWH9_CHLVU</name>
<keyword evidence="1" id="KW-0175">Coiled coil</keyword>
<evidence type="ECO:0000313" key="3">
    <source>
        <dbReference type="EMBL" id="KAI3430242.1"/>
    </source>
</evidence>
<dbReference type="EMBL" id="SIDB01000007">
    <property type="protein sequence ID" value="KAI3430242.1"/>
    <property type="molecule type" value="Genomic_DNA"/>
</dbReference>